<gene>
    <name evidence="1" type="ORF">UT08_C0022G0012</name>
</gene>
<dbReference type="AlphaFoldDB" id="A0A0G0L8K4"/>
<proteinExistence type="predicted"/>
<evidence type="ECO:0000313" key="1">
    <source>
        <dbReference type="EMBL" id="KKQ84175.1"/>
    </source>
</evidence>
<organism evidence="1 2">
    <name type="scientific">Candidatus Woesebacteria bacterium GW2011_GWB1_38_8</name>
    <dbReference type="NCBI Taxonomy" id="1618570"/>
    <lineage>
        <taxon>Bacteria</taxon>
        <taxon>Candidatus Woeseibacteriota</taxon>
    </lineage>
</organism>
<dbReference type="STRING" id="1618570.UT08_C0022G0012"/>
<dbReference type="Proteomes" id="UP000034081">
    <property type="component" value="Unassembled WGS sequence"/>
</dbReference>
<sequence length="77" mass="8873">MKLPKLKKSGRLSLNIKLGKGYIINLPDDSSLIKNIPKLVDIVMDKNNSFEDKNKLQIELQHLSDLILQLEFNKKKL</sequence>
<accession>A0A0G0L8K4</accession>
<name>A0A0G0L8K4_9BACT</name>
<evidence type="ECO:0000313" key="2">
    <source>
        <dbReference type="Proteomes" id="UP000034081"/>
    </source>
</evidence>
<protein>
    <submittedName>
        <fullName evidence="1">Uncharacterized protein</fullName>
    </submittedName>
</protein>
<reference evidence="1 2" key="1">
    <citation type="journal article" date="2015" name="Nature">
        <title>rRNA introns, odd ribosomes, and small enigmatic genomes across a large radiation of phyla.</title>
        <authorList>
            <person name="Brown C.T."/>
            <person name="Hug L.A."/>
            <person name="Thomas B.C."/>
            <person name="Sharon I."/>
            <person name="Castelle C.J."/>
            <person name="Singh A."/>
            <person name="Wilkins M.J."/>
            <person name="Williams K.H."/>
            <person name="Banfield J.F."/>
        </authorList>
    </citation>
    <scope>NUCLEOTIDE SEQUENCE [LARGE SCALE GENOMIC DNA]</scope>
</reference>
<dbReference type="EMBL" id="LBVL01000022">
    <property type="protein sequence ID" value="KKQ84175.1"/>
    <property type="molecule type" value="Genomic_DNA"/>
</dbReference>
<comment type="caution">
    <text evidence="1">The sequence shown here is derived from an EMBL/GenBank/DDBJ whole genome shotgun (WGS) entry which is preliminary data.</text>
</comment>